<protein>
    <submittedName>
        <fullName evidence="1">Uncharacterized protein</fullName>
    </submittedName>
</protein>
<sequence>MKFLWQENLYNEEYEEKYETNINVIVLNEDFIKTISEPEKAALAYVATFIGNECSWDGSANDDRSNLKCKILSALNLGYQCSNQHLGFLRQWFRNDKEVLKELENCPTTPDGATIQDTFDEINLEVKNNQITVFFKASGVNLREEKFWEWTEKLRFGFKENELTLVDKEVSPIKHSSFEMQEN</sequence>
<proteinExistence type="predicted"/>
<organism evidence="1 2">
    <name type="scientific">Niabella ginsengisoli</name>
    <dbReference type="NCBI Taxonomy" id="522298"/>
    <lineage>
        <taxon>Bacteria</taxon>
        <taxon>Pseudomonadati</taxon>
        <taxon>Bacteroidota</taxon>
        <taxon>Chitinophagia</taxon>
        <taxon>Chitinophagales</taxon>
        <taxon>Chitinophagaceae</taxon>
        <taxon>Niabella</taxon>
    </lineage>
</organism>
<reference evidence="1 2" key="1">
    <citation type="submission" date="2022-02" db="EMBL/GenBank/DDBJ databases">
        <authorList>
            <person name="Min J."/>
        </authorList>
    </citation>
    <scope>NUCLEOTIDE SEQUENCE [LARGE SCALE GENOMIC DNA]</scope>
    <source>
        <strain evidence="1 2">GR10-1</strain>
    </source>
</reference>
<comment type="caution">
    <text evidence="1">The sequence shown here is derived from an EMBL/GenBank/DDBJ whole genome shotgun (WGS) entry which is preliminary data.</text>
</comment>
<dbReference type="RefSeq" id="WP_240826858.1">
    <property type="nucleotide sequence ID" value="NZ_JAKWBL010000001.1"/>
</dbReference>
<evidence type="ECO:0000313" key="1">
    <source>
        <dbReference type="EMBL" id="MCH5597473.1"/>
    </source>
</evidence>
<dbReference type="Proteomes" id="UP001202248">
    <property type="component" value="Unassembled WGS sequence"/>
</dbReference>
<accession>A0ABS9SGI7</accession>
<dbReference type="EMBL" id="JAKWBL010000001">
    <property type="protein sequence ID" value="MCH5597473.1"/>
    <property type="molecule type" value="Genomic_DNA"/>
</dbReference>
<evidence type="ECO:0000313" key="2">
    <source>
        <dbReference type="Proteomes" id="UP001202248"/>
    </source>
</evidence>
<name>A0ABS9SGI7_9BACT</name>
<keyword evidence="2" id="KW-1185">Reference proteome</keyword>
<gene>
    <name evidence="1" type="ORF">MKP09_05925</name>
</gene>